<dbReference type="RefSeq" id="XP_069234404.1">
    <property type="nucleotide sequence ID" value="XM_069368613.1"/>
</dbReference>
<feature type="region of interest" description="Disordered" evidence="1">
    <location>
        <begin position="1"/>
        <end position="203"/>
    </location>
</feature>
<accession>A0AB34L2W6</accession>
<dbReference type="GeneID" id="96001451"/>
<name>A0AB34L2W6_9PEZI</name>
<feature type="compositionally biased region" description="Polar residues" evidence="1">
    <location>
        <begin position="450"/>
        <end position="461"/>
    </location>
</feature>
<dbReference type="EMBL" id="JAAQHG020000001">
    <property type="protein sequence ID" value="KAL1591299.1"/>
    <property type="molecule type" value="Genomic_DNA"/>
</dbReference>
<sequence>MAEDEEPTQTETVASSPSSQANQDQQPSLKLAKDRNCPFCGQAFTSSSLGRHLDLYIKPKNPKPADGVHDVEEIKKLRGGITRRQPRNSLKGTTARKEESVDAPRNPSKPAEQSQETSEGTRTNHETPAASPVRARESSDHRGGYLNAPSWHSTGVINNIPPRAPSRNGNDRTATGQAQRAQDMRRDVSSGQRIQRPEPETDNTWKLQEQAEVGRAAEMALREVLGSLQAAQRKIEPGPIYEDFDFFAQTFPGLCLAILPPPTTLFSPAPFASPESWSLNPPGAQQSDVLHRLFNERCKELRQVNPDHPTDSTIFRHNAHIQGAFENWRLMSEHDKQAAWTLEALRAFTTVRDSNKRLKDRISNADQHSSHLEAQYDRLSRCQLPRELLTRPPTTLPISSAVARDMQKRSQGAGFSESDYDPDALLAKWREVVRSVTRPARQPSAPKPSYANSAMRGSNGTDTLQGSMIISGAVVGVGGPMPRATDAHGSNMGPPLPPESVCYETPPNPGAIFEDEDGQQHQSPYNYQSHGTEDLDAELDEDVSNVLDTSITNFVDRNALAKQRRFVQGSFSGGSAGFGKFRANGSGAESPNLNANGKRPAEMPAYRGASKGQRT</sequence>
<feature type="compositionally biased region" description="Polar residues" evidence="1">
    <location>
        <begin position="9"/>
        <end position="28"/>
    </location>
</feature>
<proteinExistence type="predicted"/>
<dbReference type="AlphaFoldDB" id="A0AB34L2W6"/>
<feature type="region of interest" description="Disordered" evidence="1">
    <location>
        <begin position="437"/>
        <end position="461"/>
    </location>
</feature>
<feature type="compositionally biased region" description="Polar residues" evidence="1">
    <location>
        <begin position="111"/>
        <end position="121"/>
    </location>
</feature>
<keyword evidence="3" id="KW-1185">Reference proteome</keyword>
<evidence type="ECO:0000313" key="2">
    <source>
        <dbReference type="EMBL" id="KAL1591299.1"/>
    </source>
</evidence>
<gene>
    <name evidence="2" type="ORF">WHR41_00007</name>
</gene>
<protein>
    <submittedName>
        <fullName evidence="2">Uncharacterized protein</fullName>
    </submittedName>
</protein>
<feature type="compositionally biased region" description="Basic and acidic residues" evidence="1">
    <location>
        <begin position="66"/>
        <end position="76"/>
    </location>
</feature>
<feature type="region of interest" description="Disordered" evidence="1">
    <location>
        <begin position="573"/>
        <end position="615"/>
    </location>
</feature>
<dbReference type="Proteomes" id="UP000803884">
    <property type="component" value="Unassembled WGS sequence"/>
</dbReference>
<reference evidence="2 3" key="1">
    <citation type="journal article" date="2020" name="Microbiol. Resour. Announc.">
        <title>Draft Genome Sequence of a Cladosporium Species Isolated from the Mesophotic Ascidian Didemnum maculosum.</title>
        <authorList>
            <person name="Gioti A."/>
            <person name="Siaperas R."/>
            <person name="Nikolaivits E."/>
            <person name="Le Goff G."/>
            <person name="Ouazzani J."/>
            <person name="Kotoulas G."/>
            <person name="Topakas E."/>
        </authorList>
    </citation>
    <scope>NUCLEOTIDE SEQUENCE [LARGE SCALE GENOMIC DNA]</scope>
    <source>
        <strain evidence="2 3">TM138-S3</strain>
    </source>
</reference>
<evidence type="ECO:0000313" key="3">
    <source>
        <dbReference type="Proteomes" id="UP000803884"/>
    </source>
</evidence>
<organism evidence="2 3">
    <name type="scientific">Cladosporium halotolerans</name>
    <dbReference type="NCBI Taxonomy" id="1052096"/>
    <lineage>
        <taxon>Eukaryota</taxon>
        <taxon>Fungi</taxon>
        <taxon>Dikarya</taxon>
        <taxon>Ascomycota</taxon>
        <taxon>Pezizomycotina</taxon>
        <taxon>Dothideomycetes</taxon>
        <taxon>Dothideomycetidae</taxon>
        <taxon>Cladosporiales</taxon>
        <taxon>Cladosporiaceae</taxon>
        <taxon>Cladosporium</taxon>
    </lineage>
</organism>
<comment type="caution">
    <text evidence="2">The sequence shown here is derived from an EMBL/GenBank/DDBJ whole genome shotgun (WGS) entry which is preliminary data.</text>
</comment>
<feature type="compositionally biased region" description="Basic and acidic residues" evidence="1">
    <location>
        <begin position="134"/>
        <end position="143"/>
    </location>
</feature>
<feature type="compositionally biased region" description="Polar residues" evidence="1">
    <location>
        <begin position="167"/>
        <end position="180"/>
    </location>
</feature>
<evidence type="ECO:0000256" key="1">
    <source>
        <dbReference type="SAM" id="MobiDB-lite"/>
    </source>
</evidence>